<evidence type="ECO:0008006" key="3">
    <source>
        <dbReference type="Google" id="ProtNLM"/>
    </source>
</evidence>
<comment type="caution">
    <text evidence="1">The sequence shown here is derived from an EMBL/GenBank/DDBJ whole genome shotgun (WGS) entry which is preliminary data.</text>
</comment>
<dbReference type="RefSeq" id="WP_345655181.1">
    <property type="nucleotide sequence ID" value="NZ_BAABEP010000084.1"/>
</dbReference>
<proteinExistence type="predicted"/>
<protein>
    <recommendedName>
        <fullName evidence="3">AG1 protein</fullName>
    </recommendedName>
</protein>
<evidence type="ECO:0000313" key="2">
    <source>
        <dbReference type="Proteomes" id="UP001499884"/>
    </source>
</evidence>
<name>A0ABP7G9J6_9ACTN</name>
<gene>
    <name evidence="1" type="ORF">GCM10023082_62840</name>
</gene>
<reference evidence="2" key="1">
    <citation type="journal article" date="2019" name="Int. J. Syst. Evol. Microbiol.">
        <title>The Global Catalogue of Microorganisms (GCM) 10K type strain sequencing project: providing services to taxonomists for standard genome sequencing and annotation.</title>
        <authorList>
            <consortium name="The Broad Institute Genomics Platform"/>
            <consortium name="The Broad Institute Genome Sequencing Center for Infectious Disease"/>
            <person name="Wu L."/>
            <person name="Ma J."/>
        </authorList>
    </citation>
    <scope>NUCLEOTIDE SEQUENCE [LARGE SCALE GENOMIC DNA]</scope>
    <source>
        <strain evidence="2">JCM 30846</strain>
    </source>
</reference>
<accession>A0ABP7G9J6</accession>
<organism evidence="1 2">
    <name type="scientific">Streptomyces tremellae</name>
    <dbReference type="NCBI Taxonomy" id="1124239"/>
    <lineage>
        <taxon>Bacteria</taxon>
        <taxon>Bacillati</taxon>
        <taxon>Actinomycetota</taxon>
        <taxon>Actinomycetes</taxon>
        <taxon>Kitasatosporales</taxon>
        <taxon>Streptomycetaceae</taxon>
        <taxon>Streptomyces</taxon>
    </lineage>
</organism>
<dbReference type="EMBL" id="BAABEP010000084">
    <property type="protein sequence ID" value="GAA3759912.1"/>
    <property type="molecule type" value="Genomic_DNA"/>
</dbReference>
<sequence>MSFDEEWASAREQAARNVGMELNHMAPEPSGPGGPLGKDLQVNQDHLGALGNAAYHLHDRLSADGRIADESTQTAATAMSGSNYRTGVALQGVHDTWKSQVGTLLGACALISNHLDYSASSHAKEEATIQTSMQVTAIDHYFG</sequence>
<dbReference type="Proteomes" id="UP001499884">
    <property type="component" value="Unassembled WGS sequence"/>
</dbReference>
<keyword evidence="2" id="KW-1185">Reference proteome</keyword>
<evidence type="ECO:0000313" key="1">
    <source>
        <dbReference type="EMBL" id="GAA3759912.1"/>
    </source>
</evidence>